<dbReference type="Proteomes" id="UP000011087">
    <property type="component" value="Unassembled WGS sequence"/>
</dbReference>
<dbReference type="PaxDb" id="55529-EKX53314"/>
<proteinExistence type="predicted"/>
<evidence type="ECO:0000313" key="1">
    <source>
        <dbReference type="EMBL" id="EKX53314.1"/>
    </source>
</evidence>
<evidence type="ECO:0000313" key="2">
    <source>
        <dbReference type="EnsemblProtists" id="EKX53314"/>
    </source>
</evidence>
<dbReference type="KEGG" id="gtt:GUITHDRAFT_101019"/>
<accession>L1JYC2</accession>
<dbReference type="OrthoDB" id="10619809at2759"/>
<gene>
    <name evidence="1" type="ORF">GUITHDRAFT_101019</name>
</gene>
<keyword evidence="3" id="KW-1185">Reference proteome</keyword>
<reference evidence="3" key="2">
    <citation type="submission" date="2012-11" db="EMBL/GenBank/DDBJ databases">
        <authorList>
            <person name="Kuo A."/>
            <person name="Curtis B.A."/>
            <person name="Tanifuji G."/>
            <person name="Burki F."/>
            <person name="Gruber A."/>
            <person name="Irimia M."/>
            <person name="Maruyama S."/>
            <person name="Arias M.C."/>
            <person name="Ball S.G."/>
            <person name="Gile G.H."/>
            <person name="Hirakawa Y."/>
            <person name="Hopkins J.F."/>
            <person name="Rensing S.A."/>
            <person name="Schmutz J."/>
            <person name="Symeonidi A."/>
            <person name="Elias M."/>
            <person name="Eveleigh R.J."/>
            <person name="Herman E.K."/>
            <person name="Klute M.J."/>
            <person name="Nakayama T."/>
            <person name="Obornik M."/>
            <person name="Reyes-Prieto A."/>
            <person name="Armbrust E.V."/>
            <person name="Aves S.J."/>
            <person name="Beiko R.G."/>
            <person name="Coutinho P."/>
            <person name="Dacks J.B."/>
            <person name="Durnford D.G."/>
            <person name="Fast N.M."/>
            <person name="Green B.R."/>
            <person name="Grisdale C."/>
            <person name="Hempe F."/>
            <person name="Henrissat B."/>
            <person name="Hoppner M.P."/>
            <person name="Ishida K.-I."/>
            <person name="Kim E."/>
            <person name="Koreny L."/>
            <person name="Kroth P.G."/>
            <person name="Liu Y."/>
            <person name="Malik S.-B."/>
            <person name="Maier U.G."/>
            <person name="McRose D."/>
            <person name="Mock T."/>
            <person name="Neilson J.A."/>
            <person name="Onodera N.T."/>
            <person name="Poole A.M."/>
            <person name="Pritham E.J."/>
            <person name="Richards T.A."/>
            <person name="Rocap G."/>
            <person name="Roy S.W."/>
            <person name="Sarai C."/>
            <person name="Schaack S."/>
            <person name="Shirato S."/>
            <person name="Slamovits C.H."/>
            <person name="Spencer D.F."/>
            <person name="Suzuki S."/>
            <person name="Worden A.Z."/>
            <person name="Zauner S."/>
            <person name="Barry K."/>
            <person name="Bell C."/>
            <person name="Bharti A.K."/>
            <person name="Crow J.A."/>
            <person name="Grimwood J."/>
            <person name="Kramer R."/>
            <person name="Lindquist E."/>
            <person name="Lucas S."/>
            <person name="Salamov A."/>
            <person name="McFadden G.I."/>
            <person name="Lane C.E."/>
            <person name="Keeling P.J."/>
            <person name="Gray M.W."/>
            <person name="Grigoriev I.V."/>
            <person name="Archibald J.M."/>
        </authorList>
    </citation>
    <scope>NUCLEOTIDE SEQUENCE</scope>
    <source>
        <strain evidence="3">CCMP2712</strain>
    </source>
</reference>
<dbReference type="EMBL" id="JH992970">
    <property type="protein sequence ID" value="EKX53314.1"/>
    <property type="molecule type" value="Genomic_DNA"/>
</dbReference>
<dbReference type="EnsemblProtists" id="EKX53314">
    <property type="protein sequence ID" value="EKX53314"/>
    <property type="gene ID" value="GUITHDRAFT_101019"/>
</dbReference>
<sequence length="512" mass="59322">MAIATCMGGDRMGHEEHLVEVKTMSQGMGRACGGRSCKISGAQLRLRGGGLADFMVPKPEPEKTNEGRRHRKTREVHYADNAENILSHSNMKSYRKSLREYQKLKMRDLDDEPFQRDLEDEPRDLNASHFPVSIFEDSKILCNYQHFARVRERYEASKKEFEDNYEEDHELYGVDRLKHGLRGFMPGPPKDLLEDLKKDGNDGPWNNPNDTSAWKPLSELWFPGHETFKYYKNGRQEQCYTGEKMDKETSDKWAGISNFYAPYMLGTTSLFQEDDNTSTFFGTLDWYLTKNRPETFHDETLKRTYWYRPSLGKRSLYRDGLLPHENLPPYEKRFLDLPDTPAGDNIYSQAAAEFHSKHPSYGDVLAAVDRLRTDFKSMFKMKVTPSMSPYVQLDNLVMSIIQSKWMTKQATVLDADDVYKFLIQSNNNMAAWSPEMWKQIQVSDDQLSKAQRANFFLGLTDWWLEGETKVKGSSTIVDKPIDDLTDIGRISGGIMMKVWQRERIDDSYHSSL</sequence>
<reference evidence="1 3" key="1">
    <citation type="journal article" date="2012" name="Nature">
        <title>Algal genomes reveal evolutionary mosaicism and the fate of nucleomorphs.</title>
        <authorList>
            <consortium name="DOE Joint Genome Institute"/>
            <person name="Curtis B.A."/>
            <person name="Tanifuji G."/>
            <person name="Burki F."/>
            <person name="Gruber A."/>
            <person name="Irimia M."/>
            <person name="Maruyama S."/>
            <person name="Arias M.C."/>
            <person name="Ball S.G."/>
            <person name="Gile G.H."/>
            <person name="Hirakawa Y."/>
            <person name="Hopkins J.F."/>
            <person name="Kuo A."/>
            <person name="Rensing S.A."/>
            <person name="Schmutz J."/>
            <person name="Symeonidi A."/>
            <person name="Elias M."/>
            <person name="Eveleigh R.J."/>
            <person name="Herman E.K."/>
            <person name="Klute M.J."/>
            <person name="Nakayama T."/>
            <person name="Obornik M."/>
            <person name="Reyes-Prieto A."/>
            <person name="Armbrust E.V."/>
            <person name="Aves S.J."/>
            <person name="Beiko R.G."/>
            <person name="Coutinho P."/>
            <person name="Dacks J.B."/>
            <person name="Durnford D.G."/>
            <person name="Fast N.M."/>
            <person name="Green B.R."/>
            <person name="Grisdale C.J."/>
            <person name="Hempel F."/>
            <person name="Henrissat B."/>
            <person name="Hoppner M.P."/>
            <person name="Ishida K."/>
            <person name="Kim E."/>
            <person name="Koreny L."/>
            <person name="Kroth P.G."/>
            <person name="Liu Y."/>
            <person name="Malik S.B."/>
            <person name="Maier U.G."/>
            <person name="McRose D."/>
            <person name="Mock T."/>
            <person name="Neilson J.A."/>
            <person name="Onodera N.T."/>
            <person name="Poole A.M."/>
            <person name="Pritham E.J."/>
            <person name="Richards T.A."/>
            <person name="Rocap G."/>
            <person name="Roy S.W."/>
            <person name="Sarai C."/>
            <person name="Schaack S."/>
            <person name="Shirato S."/>
            <person name="Slamovits C.H."/>
            <person name="Spencer D.F."/>
            <person name="Suzuki S."/>
            <person name="Worden A.Z."/>
            <person name="Zauner S."/>
            <person name="Barry K."/>
            <person name="Bell C."/>
            <person name="Bharti A.K."/>
            <person name="Crow J.A."/>
            <person name="Grimwood J."/>
            <person name="Kramer R."/>
            <person name="Lindquist E."/>
            <person name="Lucas S."/>
            <person name="Salamov A."/>
            <person name="McFadden G.I."/>
            <person name="Lane C.E."/>
            <person name="Keeling P.J."/>
            <person name="Gray M.W."/>
            <person name="Grigoriev I.V."/>
            <person name="Archibald J.M."/>
        </authorList>
    </citation>
    <scope>NUCLEOTIDE SEQUENCE</scope>
    <source>
        <strain evidence="1 3">CCMP2712</strain>
    </source>
</reference>
<reference evidence="2" key="3">
    <citation type="submission" date="2016-03" db="UniProtKB">
        <authorList>
            <consortium name="EnsemblProtists"/>
        </authorList>
    </citation>
    <scope>IDENTIFICATION</scope>
</reference>
<evidence type="ECO:0000313" key="3">
    <source>
        <dbReference type="Proteomes" id="UP000011087"/>
    </source>
</evidence>
<name>L1JYC2_GUITC</name>
<dbReference type="RefSeq" id="XP_005840294.1">
    <property type="nucleotide sequence ID" value="XM_005840237.1"/>
</dbReference>
<dbReference type="HOGENOM" id="CLU_532617_0_0_1"/>
<protein>
    <submittedName>
        <fullName evidence="1 2">Uncharacterized protein</fullName>
    </submittedName>
</protein>
<dbReference type="GeneID" id="17310209"/>
<dbReference type="AlphaFoldDB" id="L1JYC2"/>
<organism evidence="1">
    <name type="scientific">Guillardia theta (strain CCMP2712)</name>
    <name type="common">Cryptophyte</name>
    <dbReference type="NCBI Taxonomy" id="905079"/>
    <lineage>
        <taxon>Eukaryota</taxon>
        <taxon>Cryptophyceae</taxon>
        <taxon>Pyrenomonadales</taxon>
        <taxon>Geminigeraceae</taxon>
        <taxon>Guillardia</taxon>
    </lineage>
</organism>